<dbReference type="EnsemblPlants" id="Pp3c12_14710V3.2">
    <property type="protein sequence ID" value="Pp3c12_14710V3.2"/>
    <property type="gene ID" value="Pp3c12_14710"/>
</dbReference>
<dbReference type="FunFam" id="3.40.850.10:FF:000014">
    <property type="entry name" value="Kinesin-like protein KIN-7G"/>
    <property type="match status" value="1"/>
</dbReference>
<dbReference type="EMBL" id="ABEU02000012">
    <property type="status" value="NOT_ANNOTATED_CDS"/>
    <property type="molecule type" value="Genomic_DNA"/>
</dbReference>
<dbReference type="Gene3D" id="3.40.850.10">
    <property type="entry name" value="Kinesin motor domain"/>
    <property type="match status" value="1"/>
</dbReference>
<keyword evidence="3 7" id="KW-0547">Nucleotide-binding</keyword>
<dbReference type="OrthoDB" id="3176171at2759"/>
<evidence type="ECO:0000256" key="6">
    <source>
        <dbReference type="ARBA" id="ARBA00023175"/>
    </source>
</evidence>
<dbReference type="InterPro" id="IPR001752">
    <property type="entry name" value="Kinesin_motor_dom"/>
</dbReference>
<dbReference type="CDD" id="cd01374">
    <property type="entry name" value="KISc_CENP_E"/>
    <property type="match status" value="1"/>
</dbReference>
<evidence type="ECO:0000313" key="12">
    <source>
        <dbReference type="Proteomes" id="UP000006727"/>
    </source>
</evidence>
<keyword evidence="4 7" id="KW-0067">ATP-binding</keyword>
<protein>
    <recommendedName>
        <fullName evidence="10">Kinesin motor domain-containing protein</fullName>
    </recommendedName>
</protein>
<feature type="compositionally biased region" description="Low complexity" evidence="9">
    <location>
        <begin position="25"/>
        <end position="39"/>
    </location>
</feature>
<evidence type="ECO:0000256" key="7">
    <source>
        <dbReference type="PROSITE-ProRule" id="PRU00283"/>
    </source>
</evidence>
<feature type="coiled-coil region" evidence="8">
    <location>
        <begin position="719"/>
        <end position="753"/>
    </location>
</feature>
<dbReference type="SMART" id="SM00129">
    <property type="entry name" value="KISc"/>
    <property type="match status" value="1"/>
</dbReference>
<evidence type="ECO:0000256" key="8">
    <source>
        <dbReference type="SAM" id="Coils"/>
    </source>
</evidence>
<accession>A0A7I4AEY6</accession>
<feature type="compositionally biased region" description="Low complexity" evidence="9">
    <location>
        <begin position="1082"/>
        <end position="1094"/>
    </location>
</feature>
<feature type="region of interest" description="Disordered" evidence="9">
    <location>
        <begin position="554"/>
        <end position="584"/>
    </location>
</feature>
<feature type="coiled-coil region" evidence="8">
    <location>
        <begin position="1003"/>
        <end position="1030"/>
    </location>
</feature>
<dbReference type="GO" id="GO:0005874">
    <property type="term" value="C:microtubule"/>
    <property type="evidence" value="ECO:0000318"/>
    <property type="project" value="GO_Central"/>
</dbReference>
<feature type="region of interest" description="Disordered" evidence="9">
    <location>
        <begin position="858"/>
        <end position="877"/>
    </location>
</feature>
<dbReference type="PANTHER" id="PTHR47968">
    <property type="entry name" value="CENTROMERE PROTEIN E"/>
    <property type="match status" value="1"/>
</dbReference>
<dbReference type="InterPro" id="IPR027640">
    <property type="entry name" value="Kinesin-like_fam"/>
</dbReference>
<reference evidence="11" key="3">
    <citation type="submission" date="2020-12" db="UniProtKB">
        <authorList>
            <consortium name="EnsemblPlants"/>
        </authorList>
    </citation>
    <scope>IDENTIFICATION</scope>
</reference>
<keyword evidence="6 7" id="KW-0505">Motor protein</keyword>
<evidence type="ECO:0000256" key="9">
    <source>
        <dbReference type="SAM" id="MobiDB-lite"/>
    </source>
</evidence>
<feature type="coiled-coil region" evidence="8">
    <location>
        <begin position="431"/>
        <end position="511"/>
    </location>
</feature>
<keyword evidence="2" id="KW-0493">Microtubule</keyword>
<dbReference type="Gramene" id="Pp3c12_14710V3.2">
    <property type="protein sequence ID" value="Pp3c12_14710V3.2"/>
    <property type="gene ID" value="Pp3c12_14710"/>
</dbReference>
<feature type="compositionally biased region" description="Polar residues" evidence="9">
    <location>
        <begin position="1198"/>
        <end position="1209"/>
    </location>
</feature>
<feature type="region of interest" description="Disordered" evidence="9">
    <location>
        <begin position="1"/>
        <end position="93"/>
    </location>
</feature>
<evidence type="ECO:0000259" key="10">
    <source>
        <dbReference type="PROSITE" id="PS50067"/>
    </source>
</evidence>
<dbReference type="Gramene" id="Pp3c12_14710V3.4">
    <property type="protein sequence ID" value="Pp3c12_14710V3.4"/>
    <property type="gene ID" value="Pp3c12_14710"/>
</dbReference>
<reference evidence="11 12" key="1">
    <citation type="journal article" date="2008" name="Science">
        <title>The Physcomitrella genome reveals evolutionary insights into the conquest of land by plants.</title>
        <authorList>
            <person name="Rensing S."/>
            <person name="Lang D."/>
            <person name="Zimmer A."/>
            <person name="Terry A."/>
            <person name="Salamov A."/>
            <person name="Shapiro H."/>
            <person name="Nishiyama T."/>
            <person name="Perroud P.-F."/>
            <person name="Lindquist E."/>
            <person name="Kamisugi Y."/>
            <person name="Tanahashi T."/>
            <person name="Sakakibara K."/>
            <person name="Fujita T."/>
            <person name="Oishi K."/>
            <person name="Shin-I T."/>
            <person name="Kuroki Y."/>
            <person name="Toyoda A."/>
            <person name="Suzuki Y."/>
            <person name="Hashimoto A."/>
            <person name="Yamaguchi K."/>
            <person name="Sugano A."/>
            <person name="Kohara Y."/>
            <person name="Fujiyama A."/>
            <person name="Anterola A."/>
            <person name="Aoki S."/>
            <person name="Ashton N."/>
            <person name="Barbazuk W.B."/>
            <person name="Barker E."/>
            <person name="Bennetzen J."/>
            <person name="Bezanilla M."/>
            <person name="Blankenship R."/>
            <person name="Cho S.H."/>
            <person name="Dutcher S."/>
            <person name="Estelle M."/>
            <person name="Fawcett J.A."/>
            <person name="Gundlach H."/>
            <person name="Hanada K."/>
            <person name="Heyl A."/>
            <person name="Hicks K.A."/>
            <person name="Hugh J."/>
            <person name="Lohr M."/>
            <person name="Mayer K."/>
            <person name="Melkozernov A."/>
            <person name="Murata T."/>
            <person name="Nelson D."/>
            <person name="Pils B."/>
            <person name="Prigge M."/>
            <person name="Reiss B."/>
            <person name="Renner T."/>
            <person name="Rombauts S."/>
            <person name="Rushton P."/>
            <person name="Sanderfoot A."/>
            <person name="Schween G."/>
            <person name="Shiu S.-H."/>
            <person name="Stueber K."/>
            <person name="Theodoulou F.L."/>
            <person name="Tu H."/>
            <person name="Van de Peer Y."/>
            <person name="Verrier P.J."/>
            <person name="Waters E."/>
            <person name="Wood A."/>
            <person name="Yang L."/>
            <person name="Cove D."/>
            <person name="Cuming A."/>
            <person name="Hasebe M."/>
            <person name="Lucas S."/>
            <person name="Mishler D.B."/>
            <person name="Reski R."/>
            <person name="Grigoriev I."/>
            <person name="Quatrano R.S."/>
            <person name="Boore J.L."/>
        </authorList>
    </citation>
    <scope>NUCLEOTIDE SEQUENCE [LARGE SCALE GENOMIC DNA]</scope>
    <source>
        <strain evidence="11 12">cv. Gransden 2004</strain>
    </source>
</reference>
<feature type="domain" description="Kinesin motor" evidence="10">
    <location>
        <begin position="103"/>
        <end position="422"/>
    </location>
</feature>
<dbReference type="GO" id="GO:0003777">
    <property type="term" value="F:microtubule motor activity"/>
    <property type="evidence" value="ECO:0000318"/>
    <property type="project" value="GO_Central"/>
</dbReference>
<comment type="similarity">
    <text evidence="1">Belongs to the TRAFAC class myosin-kinesin ATPase superfamily. Kinesin family. KIN-7 subfamily.</text>
</comment>
<feature type="binding site" evidence="7">
    <location>
        <begin position="182"/>
        <end position="189"/>
    </location>
    <ligand>
        <name>ATP</name>
        <dbReference type="ChEBI" id="CHEBI:30616"/>
    </ligand>
</feature>
<dbReference type="GO" id="GO:0007018">
    <property type="term" value="P:microtubule-based movement"/>
    <property type="evidence" value="ECO:0000318"/>
    <property type="project" value="GO_Central"/>
</dbReference>
<dbReference type="InterPro" id="IPR019821">
    <property type="entry name" value="Kinesin_motor_CS"/>
</dbReference>
<name>A0A7I4AEY6_PHYPA</name>
<dbReference type="OMA" id="DAREECR"/>
<feature type="region of interest" description="Disordered" evidence="9">
    <location>
        <begin position="1187"/>
        <end position="1211"/>
    </location>
</feature>
<feature type="compositionally biased region" description="Polar residues" evidence="9">
    <location>
        <begin position="1039"/>
        <end position="1053"/>
    </location>
</feature>
<feature type="compositionally biased region" description="Polar residues" evidence="9">
    <location>
        <begin position="1"/>
        <end position="24"/>
    </location>
</feature>
<feature type="compositionally biased region" description="Low complexity" evidence="9">
    <location>
        <begin position="76"/>
        <end position="91"/>
    </location>
</feature>
<reference evidence="11 12" key="2">
    <citation type="journal article" date="2018" name="Plant J.">
        <title>The Physcomitrella patens chromosome-scale assembly reveals moss genome structure and evolution.</title>
        <authorList>
            <person name="Lang D."/>
            <person name="Ullrich K.K."/>
            <person name="Murat F."/>
            <person name="Fuchs J."/>
            <person name="Jenkins J."/>
            <person name="Haas F.B."/>
            <person name="Piednoel M."/>
            <person name="Gundlach H."/>
            <person name="Van Bel M."/>
            <person name="Meyberg R."/>
            <person name="Vives C."/>
            <person name="Morata J."/>
            <person name="Symeonidi A."/>
            <person name="Hiss M."/>
            <person name="Muchero W."/>
            <person name="Kamisugi Y."/>
            <person name="Saleh O."/>
            <person name="Blanc G."/>
            <person name="Decker E.L."/>
            <person name="van Gessel N."/>
            <person name="Grimwood J."/>
            <person name="Hayes R.D."/>
            <person name="Graham S.W."/>
            <person name="Gunter L.E."/>
            <person name="McDaniel S.F."/>
            <person name="Hoernstein S.N.W."/>
            <person name="Larsson A."/>
            <person name="Li F.W."/>
            <person name="Perroud P.F."/>
            <person name="Phillips J."/>
            <person name="Ranjan P."/>
            <person name="Rokshar D.S."/>
            <person name="Rothfels C.J."/>
            <person name="Schneider L."/>
            <person name="Shu S."/>
            <person name="Stevenson D.W."/>
            <person name="Thummler F."/>
            <person name="Tillich M."/>
            <person name="Villarreal Aguilar J.C."/>
            <person name="Widiez T."/>
            <person name="Wong G.K."/>
            <person name="Wymore A."/>
            <person name="Zhang Y."/>
            <person name="Zimmer A.D."/>
            <person name="Quatrano R.S."/>
            <person name="Mayer K.F.X."/>
            <person name="Goodstein D."/>
            <person name="Casacuberta J.M."/>
            <person name="Vandepoele K."/>
            <person name="Reski R."/>
            <person name="Cuming A.C."/>
            <person name="Tuskan G.A."/>
            <person name="Maumus F."/>
            <person name="Salse J."/>
            <person name="Schmutz J."/>
            <person name="Rensing S.A."/>
        </authorList>
    </citation>
    <scope>NUCLEOTIDE SEQUENCE [LARGE SCALE GENOMIC DNA]</scope>
    <source>
        <strain evidence="11 12">cv. Gransden 2004</strain>
    </source>
</reference>
<gene>
    <name evidence="11" type="primary">LOC112289814</name>
</gene>
<dbReference type="PRINTS" id="PR00380">
    <property type="entry name" value="KINESINHEAVY"/>
</dbReference>
<dbReference type="SUPFAM" id="SSF52540">
    <property type="entry name" value="P-loop containing nucleoside triphosphate hydrolases"/>
    <property type="match status" value="1"/>
</dbReference>
<evidence type="ECO:0000256" key="5">
    <source>
        <dbReference type="ARBA" id="ARBA00023054"/>
    </source>
</evidence>
<evidence type="ECO:0000256" key="3">
    <source>
        <dbReference type="ARBA" id="ARBA00022741"/>
    </source>
</evidence>
<keyword evidence="12" id="KW-1185">Reference proteome</keyword>
<keyword evidence="5 8" id="KW-0175">Coiled coil</keyword>
<dbReference type="GO" id="GO:0008017">
    <property type="term" value="F:microtubule binding"/>
    <property type="evidence" value="ECO:0000318"/>
    <property type="project" value="GO_Central"/>
</dbReference>
<dbReference type="PANTHER" id="PTHR47968:SF33">
    <property type="entry name" value="KINESIN-LIKE PROTEIN KIN-7C, MITOCHONDRIAL ISOFORM X1"/>
    <property type="match status" value="1"/>
</dbReference>
<organism evidence="11 12">
    <name type="scientific">Physcomitrium patens</name>
    <name type="common">Spreading-leaved earth moss</name>
    <name type="synonym">Physcomitrella patens</name>
    <dbReference type="NCBI Taxonomy" id="3218"/>
    <lineage>
        <taxon>Eukaryota</taxon>
        <taxon>Viridiplantae</taxon>
        <taxon>Streptophyta</taxon>
        <taxon>Embryophyta</taxon>
        <taxon>Bryophyta</taxon>
        <taxon>Bryophytina</taxon>
        <taxon>Bryopsida</taxon>
        <taxon>Funariidae</taxon>
        <taxon>Funariales</taxon>
        <taxon>Funariaceae</taxon>
        <taxon>Physcomitrium</taxon>
    </lineage>
</organism>
<evidence type="ECO:0000256" key="2">
    <source>
        <dbReference type="ARBA" id="ARBA00022701"/>
    </source>
</evidence>
<dbReference type="GO" id="GO:0005737">
    <property type="term" value="C:cytoplasm"/>
    <property type="evidence" value="ECO:0000318"/>
    <property type="project" value="GO_Central"/>
</dbReference>
<dbReference type="Proteomes" id="UP000006727">
    <property type="component" value="Chromosome 12"/>
</dbReference>
<dbReference type="InterPro" id="IPR027417">
    <property type="entry name" value="P-loop_NTPase"/>
</dbReference>
<dbReference type="GeneID" id="112289814"/>
<sequence length="1374" mass="151618">MASSPSKPRTSSPFRFRKTQSVNASKTSPSSSGSQTPTSAYKAIGIIGRSLTPSKGRGSNIPTPPSVTPPQKFRHSSASSASAGSPRTPTSAREDFLNRAKENVSVTVRFRPLSQREIQRGDGIAWYADGDTVRSELNLSTVYAFDRVFGPATTTRGVYDAAAQHVVSGAMEGVNGTVFAYGVTSSGKTHTMHGDQKSPGIIPLAVKDVFSIIQETPSREFLLRVSYLEIYNEVINDLLDPIGQNLRVREDGQAGTYVEGIKEEVVLSPAHALSLIAAGEEHRHVGSNNFNLLSSRSHTIFTMTVESSPRGDGYTDEDVTLSQLNLIDLAGSESSKTETTGLRRKEGSYINKSLLTLGTVIAKLSDGKASHIPYRDSKLTRLLQSSLSGHGRISLICTITPATSNNEETHNTLKFAHRAKRIEIHASSNRILDEKSLIKKYQKEITSLKEELEQVKRGIMEQPYAAKENSEDLAHLRKQLEAGQVKLQSRLEEEEQAKAALMGRIQRLTKLILVSTKNTIPPAAVPEKPNHWRRHSFGEEELAYLPDKRRDLVLEDDDEGGQGGESDAREECRDGTGTDDSCKDEKKAIKKRGMLAWFKLRKTDSLTSSPSGVFDTDHLPNGNGECYDISMDVQGGTRRKSFSRRVDELTAVDTFAESTQAGELFSATVRGRRPPPTGTTMADQMDLQREQAKMLAGEVAFCTSSLKRLTEQLSNNPDDTQLQAQVEKAKEEINEKKRQIRMLEQRIKSAVTSQPMSNAFEMSQQIGMLTTQLNEKAFDLEIKTADNRILQEQLESKAGEINELRETIDSLQQQLQVSMVEDNVGRHKQLDTLLDNPDDMGGWLNSGSLSGELRYVETNGSESEKFERNSQTTSKDVDDRDALLQSQIVMQSGEIENLKQENDALKKEKEKVNFIKEKLQQENEALKKEKEKLKISKDKLQQENLRLLEEKDSLQIRNEKLAEESAYAKELASQAAIELKNLAEEVTKFSFQNSKLQNDLLQAQEVTFQNAKLQAELVKLQSELKKSEETAFALASMKPQSNGGLSKVMTNGDTHIDEGSIVSSRGSLSRANGGANKGGSNGSSRNGKLNSNGNHIDDVDSDAAADILRRELEAAKEKETALMTVMAEKEASLRKELEDAKQREFTLENDLASMWVLVAKLKKEKVASTNQSRELIQNSSQEFQINGRSFSCGRPLDTESTTQAYSKPGNSEDIDAIGEQLARTELHDGFGKNSWSSEGDTTTLDPTELYSSYSNSILPSLVQSRSFGSVDHQPADSVLAQSNPFAVRNGPASKGSREGMRSLEELKSFMDEERRRGVELGTPVSQLKANSVSTASTNPFLTHHVAQQNGLPLTGSNFEGGLWTSFESNSCYKT</sequence>
<feature type="compositionally biased region" description="Basic and acidic residues" evidence="9">
    <location>
        <begin position="566"/>
        <end position="584"/>
    </location>
</feature>
<feature type="coiled-coil region" evidence="8">
    <location>
        <begin position="1123"/>
        <end position="1178"/>
    </location>
</feature>
<dbReference type="GO" id="GO:0005524">
    <property type="term" value="F:ATP binding"/>
    <property type="evidence" value="ECO:0007669"/>
    <property type="project" value="UniProtKB-UniRule"/>
</dbReference>
<dbReference type="Pfam" id="PF00225">
    <property type="entry name" value="Kinesin"/>
    <property type="match status" value="1"/>
</dbReference>
<evidence type="ECO:0000256" key="4">
    <source>
        <dbReference type="ARBA" id="ARBA00022840"/>
    </source>
</evidence>
<dbReference type="KEGG" id="ppp:112289814"/>
<proteinExistence type="inferred from homology"/>
<dbReference type="FunCoup" id="A0A7I4AEY6">
    <property type="interactions" value="658"/>
</dbReference>
<feature type="region of interest" description="Disordered" evidence="9">
    <location>
        <begin position="1039"/>
        <end position="1099"/>
    </location>
</feature>
<dbReference type="EnsemblPlants" id="Pp3c12_14710V3.4">
    <property type="protein sequence ID" value="Pp3c12_14710V3.4"/>
    <property type="gene ID" value="Pp3c12_14710"/>
</dbReference>
<evidence type="ECO:0000313" key="11">
    <source>
        <dbReference type="EnsemblPlants" id="Pp3c12_14710V3.4"/>
    </source>
</evidence>
<dbReference type="GO" id="GO:0005871">
    <property type="term" value="C:kinesin complex"/>
    <property type="evidence" value="ECO:0000318"/>
    <property type="project" value="GO_Central"/>
</dbReference>
<dbReference type="PROSITE" id="PS00411">
    <property type="entry name" value="KINESIN_MOTOR_1"/>
    <property type="match status" value="1"/>
</dbReference>
<feature type="coiled-coil region" evidence="8">
    <location>
        <begin position="787"/>
        <end position="821"/>
    </location>
</feature>
<feature type="coiled-coil region" evidence="8">
    <location>
        <begin position="888"/>
        <end position="964"/>
    </location>
</feature>
<dbReference type="InterPro" id="IPR036961">
    <property type="entry name" value="Kinesin_motor_dom_sf"/>
</dbReference>
<evidence type="ECO:0000256" key="1">
    <source>
        <dbReference type="ARBA" id="ARBA00007310"/>
    </source>
</evidence>
<dbReference type="GO" id="GO:0016887">
    <property type="term" value="F:ATP hydrolysis activity"/>
    <property type="evidence" value="ECO:0000318"/>
    <property type="project" value="GO_Central"/>
</dbReference>
<dbReference type="RefSeq" id="XP_024391199.1">
    <property type="nucleotide sequence ID" value="XM_024535431.2"/>
</dbReference>
<dbReference type="PROSITE" id="PS50067">
    <property type="entry name" value="KINESIN_MOTOR_2"/>
    <property type="match status" value="1"/>
</dbReference>